<reference evidence="2" key="1">
    <citation type="submission" date="2014-11" db="EMBL/GenBank/DDBJ databases">
        <authorList>
            <person name="Otto D Thomas"/>
            <person name="Naeem Raeece"/>
        </authorList>
    </citation>
    <scope>NUCLEOTIDE SEQUENCE</scope>
</reference>
<dbReference type="SUPFAM" id="SSF82199">
    <property type="entry name" value="SET domain"/>
    <property type="match status" value="1"/>
</dbReference>
<gene>
    <name evidence="2" type="ORF">Cvel_12799</name>
</gene>
<evidence type="ECO:0000259" key="1">
    <source>
        <dbReference type="PROSITE" id="PS50280"/>
    </source>
</evidence>
<dbReference type="Pfam" id="PF00856">
    <property type="entry name" value="SET"/>
    <property type="match status" value="1"/>
</dbReference>
<sequence length="1072" mass="121150">MPIRLKLAASKLGSDQCVRVSVQKPFGVPPEYQELIPLSRRELTAKDVEEKMAKRVKLRFPEQAAHGRKYMIDDEELVIEIFRPDVANLELVDLPGLAPGNQADGQKIQKLVKKYMDRPSTLVLCVLEGGPNSLVGMHVLHLLPEVDSIQQRIIGIVTHADRLNKDAILEIVKSRDGDRFGGIKMLVPVMNDERGKFERVTDYHSQVDADSQPHVLSQKDRAEIEFFEDFENAVNLPAIEWEAAKSQLGIKGLLRQIRSHFHVRMQKWAAAKAADLRDTLLKEVDEEIDLLGVWPVKTDEPNSEENRTQILRRWIQRTRAAIESQTSVEIIESHLKELSLYDLFKNEEILGKDKETGARLDREGCPEWAQSLPPAHFPLSIALNHRRLRKVAEVLVEEADRLIANLAESVVEFTFQVPNTTDPCRIDCRLMIFWFDNFRTQMLESMKQPDLCERLKKDLGAALAALPGVYLNERAIKENLKLKVYESYFLPFLEEMINFSDSNDVGDFEGLFEEMPFEDPNSGRVRDIAAERIDLDRKRRLIMTAIEEIEHLNTISPEVELDLSPRSRVTAADVSGSDVSGHCGLFASRDFSPGEMVFSEPAVLVLSSLPEALAMEADWEAFQKLPEDLKRRVLDLHPAPYLLDEEGEVVDEEDFFDDLLFEVGDLERETFFRFLRIVKANAYDSHLYILTSRANHSCKPKCFRAVDRDVVSVRANCALKKGDEVTVSYLSDELEALPQDVRERHLPWSCWCASCASPVDSSRAFKCPHSDCQGFCFARQIDSLESETQNDSTGELAGAGSSERHNASGAASVSFESCTVCGRAPRLERVTSLVSAERSFRLKLESLWDRGVVPLHVEEHFEELSELLKESRATLGSGHWLVRVAAGKTSSLCMKARLATSIWARMKMLQCCSATREGVLDSEGVGEEARLQSRVQEREKAWRGREIESLEIERECWMVEGKISRRMFRESLALTCESLGDAYISLAASSDSSDNRLEAAREAYAGSLCEVRTIFGDCSSHAVRLAEKIRSLESCTIRPAKQILRREIDLLKLQKTRDAVPQTGEISEKTSV</sequence>
<dbReference type="GO" id="GO:0016020">
    <property type="term" value="C:membrane"/>
    <property type="evidence" value="ECO:0007669"/>
    <property type="project" value="TreeGrafter"/>
</dbReference>
<proteinExistence type="predicted"/>
<dbReference type="VEuPathDB" id="CryptoDB:Cvel_12799"/>
<dbReference type="GO" id="GO:0000266">
    <property type="term" value="P:mitochondrial fission"/>
    <property type="evidence" value="ECO:0007669"/>
    <property type="project" value="TreeGrafter"/>
</dbReference>
<feature type="domain" description="SET" evidence="1">
    <location>
        <begin position="557"/>
        <end position="730"/>
    </location>
</feature>
<dbReference type="GO" id="GO:0006897">
    <property type="term" value="P:endocytosis"/>
    <property type="evidence" value="ECO:0007669"/>
    <property type="project" value="TreeGrafter"/>
</dbReference>
<dbReference type="GO" id="GO:0008017">
    <property type="term" value="F:microtubule binding"/>
    <property type="evidence" value="ECO:0007669"/>
    <property type="project" value="TreeGrafter"/>
</dbReference>
<dbReference type="EMBL" id="CDMZ01005790">
    <property type="protein sequence ID" value="CEM54473.1"/>
    <property type="molecule type" value="Genomic_DNA"/>
</dbReference>
<dbReference type="InterPro" id="IPR046341">
    <property type="entry name" value="SET_dom_sf"/>
</dbReference>
<evidence type="ECO:0000313" key="2">
    <source>
        <dbReference type="EMBL" id="CEM54473.1"/>
    </source>
</evidence>
<dbReference type="InterPro" id="IPR001214">
    <property type="entry name" value="SET_dom"/>
</dbReference>
<dbReference type="PANTHER" id="PTHR11566">
    <property type="entry name" value="DYNAMIN"/>
    <property type="match status" value="1"/>
</dbReference>
<dbReference type="InterPro" id="IPR022812">
    <property type="entry name" value="Dynamin"/>
</dbReference>
<accession>A0A0G4IBN4</accession>
<organism evidence="2">
    <name type="scientific">Chromera velia CCMP2878</name>
    <dbReference type="NCBI Taxonomy" id="1169474"/>
    <lineage>
        <taxon>Eukaryota</taxon>
        <taxon>Sar</taxon>
        <taxon>Alveolata</taxon>
        <taxon>Colpodellida</taxon>
        <taxon>Chromeraceae</taxon>
        <taxon>Chromera</taxon>
    </lineage>
</organism>
<dbReference type="InterPro" id="IPR027417">
    <property type="entry name" value="P-loop_NTPase"/>
</dbReference>
<dbReference type="SUPFAM" id="SSF52540">
    <property type="entry name" value="P-loop containing nucleoside triphosphate hydrolases"/>
    <property type="match status" value="1"/>
</dbReference>
<dbReference type="GO" id="GO:0005874">
    <property type="term" value="C:microtubule"/>
    <property type="evidence" value="ECO:0007669"/>
    <property type="project" value="TreeGrafter"/>
</dbReference>
<protein>
    <recommendedName>
        <fullName evidence="1">SET domain-containing protein</fullName>
    </recommendedName>
</protein>
<name>A0A0G4IBN4_9ALVE</name>
<dbReference type="Gene3D" id="3.40.50.300">
    <property type="entry name" value="P-loop containing nucleotide triphosphate hydrolases"/>
    <property type="match status" value="1"/>
</dbReference>
<dbReference type="GO" id="GO:0005739">
    <property type="term" value="C:mitochondrion"/>
    <property type="evidence" value="ECO:0007669"/>
    <property type="project" value="TreeGrafter"/>
</dbReference>
<dbReference type="GO" id="GO:0003924">
    <property type="term" value="F:GTPase activity"/>
    <property type="evidence" value="ECO:0007669"/>
    <property type="project" value="TreeGrafter"/>
</dbReference>
<dbReference type="InterPro" id="IPR045063">
    <property type="entry name" value="Dynamin_N"/>
</dbReference>
<dbReference type="Gene3D" id="2.170.270.10">
    <property type="entry name" value="SET domain"/>
    <property type="match status" value="1"/>
</dbReference>
<dbReference type="GO" id="GO:0048312">
    <property type="term" value="P:intracellular distribution of mitochondria"/>
    <property type="evidence" value="ECO:0007669"/>
    <property type="project" value="TreeGrafter"/>
</dbReference>
<dbReference type="Pfam" id="PF00350">
    <property type="entry name" value="Dynamin_N"/>
    <property type="match status" value="1"/>
</dbReference>
<dbReference type="GO" id="GO:0016559">
    <property type="term" value="P:peroxisome fission"/>
    <property type="evidence" value="ECO:0007669"/>
    <property type="project" value="TreeGrafter"/>
</dbReference>
<dbReference type="PANTHER" id="PTHR11566:SF21">
    <property type="entry name" value="DYNAMIN RELATED PROTEIN 1, ISOFORM A"/>
    <property type="match status" value="1"/>
</dbReference>
<dbReference type="PROSITE" id="PS50280">
    <property type="entry name" value="SET"/>
    <property type="match status" value="1"/>
</dbReference>
<dbReference type="AlphaFoldDB" id="A0A0G4IBN4"/>